<dbReference type="SMART" id="SM01012">
    <property type="entry name" value="ANTAR"/>
    <property type="match status" value="1"/>
</dbReference>
<dbReference type="InterPro" id="IPR036388">
    <property type="entry name" value="WH-like_DNA-bd_sf"/>
</dbReference>
<keyword evidence="3" id="KW-0805">Transcription regulation</keyword>
<dbReference type="RefSeq" id="WP_378039278.1">
    <property type="nucleotide sequence ID" value="NZ_JBHSIV010000052.1"/>
</dbReference>
<dbReference type="EMBL" id="JBHSIV010000052">
    <property type="protein sequence ID" value="MFC5065961.1"/>
    <property type="molecule type" value="Genomic_DNA"/>
</dbReference>
<reference evidence="7" key="1">
    <citation type="journal article" date="2019" name="Int. J. Syst. Evol. Microbiol.">
        <title>The Global Catalogue of Microorganisms (GCM) 10K type strain sequencing project: providing services to taxonomists for standard genome sequencing and annotation.</title>
        <authorList>
            <consortium name="The Broad Institute Genomics Platform"/>
            <consortium name="The Broad Institute Genome Sequencing Center for Infectious Disease"/>
            <person name="Wu L."/>
            <person name="Ma J."/>
        </authorList>
    </citation>
    <scope>NUCLEOTIDE SEQUENCE [LARGE SCALE GENOMIC DNA]</scope>
    <source>
        <strain evidence="7">CGMCC 4.7093</strain>
    </source>
</reference>
<evidence type="ECO:0000256" key="4">
    <source>
        <dbReference type="ARBA" id="ARBA00023163"/>
    </source>
</evidence>
<evidence type="ECO:0000256" key="3">
    <source>
        <dbReference type="ARBA" id="ARBA00023015"/>
    </source>
</evidence>
<dbReference type="InterPro" id="IPR012074">
    <property type="entry name" value="GAF_ANTAR"/>
</dbReference>
<name>A0ABV9YVR3_9PSEU</name>
<dbReference type="PROSITE" id="PS50921">
    <property type="entry name" value="ANTAR"/>
    <property type="match status" value="1"/>
</dbReference>
<keyword evidence="1" id="KW-0808">Transferase</keyword>
<comment type="caution">
    <text evidence="6">The sequence shown here is derived from an EMBL/GenBank/DDBJ whole genome shotgun (WGS) entry which is preliminary data.</text>
</comment>
<dbReference type="InterPro" id="IPR005561">
    <property type="entry name" value="ANTAR"/>
</dbReference>
<evidence type="ECO:0000256" key="1">
    <source>
        <dbReference type="ARBA" id="ARBA00022679"/>
    </source>
</evidence>
<dbReference type="InterPro" id="IPR003018">
    <property type="entry name" value="GAF"/>
</dbReference>
<evidence type="ECO:0000313" key="6">
    <source>
        <dbReference type="EMBL" id="MFC5065961.1"/>
    </source>
</evidence>
<accession>A0ABV9YVR3</accession>
<evidence type="ECO:0000313" key="7">
    <source>
        <dbReference type="Proteomes" id="UP001595947"/>
    </source>
</evidence>
<feature type="domain" description="ANTAR" evidence="5">
    <location>
        <begin position="169"/>
        <end position="230"/>
    </location>
</feature>
<dbReference type="Pfam" id="PF03861">
    <property type="entry name" value="ANTAR"/>
    <property type="match status" value="1"/>
</dbReference>
<keyword evidence="2" id="KW-0418">Kinase</keyword>
<gene>
    <name evidence="6" type="ORF">ACFPBZ_27350</name>
</gene>
<dbReference type="Pfam" id="PF13185">
    <property type="entry name" value="GAF_2"/>
    <property type="match status" value="1"/>
</dbReference>
<evidence type="ECO:0000256" key="2">
    <source>
        <dbReference type="ARBA" id="ARBA00022777"/>
    </source>
</evidence>
<evidence type="ECO:0000259" key="5">
    <source>
        <dbReference type="PROSITE" id="PS50921"/>
    </source>
</evidence>
<organism evidence="6 7">
    <name type="scientific">Actinomycetospora atypica</name>
    <dbReference type="NCBI Taxonomy" id="1290095"/>
    <lineage>
        <taxon>Bacteria</taxon>
        <taxon>Bacillati</taxon>
        <taxon>Actinomycetota</taxon>
        <taxon>Actinomycetes</taxon>
        <taxon>Pseudonocardiales</taxon>
        <taxon>Pseudonocardiaceae</taxon>
        <taxon>Actinomycetospora</taxon>
    </lineage>
</organism>
<proteinExistence type="predicted"/>
<dbReference type="Proteomes" id="UP001595947">
    <property type="component" value="Unassembled WGS sequence"/>
</dbReference>
<keyword evidence="4" id="KW-0804">Transcription</keyword>
<dbReference type="InterPro" id="IPR011006">
    <property type="entry name" value="CheY-like_superfamily"/>
</dbReference>
<dbReference type="PIRSF" id="PIRSF036625">
    <property type="entry name" value="GAF_ANTAR"/>
    <property type="match status" value="1"/>
</dbReference>
<dbReference type="Gene3D" id="1.10.10.10">
    <property type="entry name" value="Winged helix-like DNA-binding domain superfamily/Winged helix DNA-binding domain"/>
    <property type="match status" value="1"/>
</dbReference>
<sequence length="261" mass="27353">MTDIDTLVTALRAAAHGLVRHSIRDMETVLTQIVAAAAETVPGADGGGISRSESGAVQASHATSVAIRELDQLQVELNEGPCATAGETPPESGIVVAVDLEGPDDVGRWPTFAPAAARAGYRSVMSAHLSPPAGREAHAALNLYAREPGVFSDQARTMAGLFATQASLLLYGADQAAHLQRAVSSRDLIGQAKGILMERFSVGADQAFEMLISASQETNVKLVTVATWLTTAEVPAGTRRGPTPELHVVRPVEELDSSRRA</sequence>
<keyword evidence="7" id="KW-1185">Reference proteome</keyword>
<protein>
    <submittedName>
        <fullName evidence="6">GAF and ANTAR domain-containing protein</fullName>
    </submittedName>
</protein>
<dbReference type="SUPFAM" id="SSF55781">
    <property type="entry name" value="GAF domain-like"/>
    <property type="match status" value="1"/>
</dbReference>
<dbReference type="Gene3D" id="3.30.450.40">
    <property type="match status" value="1"/>
</dbReference>
<dbReference type="SUPFAM" id="SSF52172">
    <property type="entry name" value="CheY-like"/>
    <property type="match status" value="1"/>
</dbReference>
<dbReference type="InterPro" id="IPR029016">
    <property type="entry name" value="GAF-like_dom_sf"/>
</dbReference>